<evidence type="ECO:0000313" key="2">
    <source>
        <dbReference type="Proteomes" id="UP000016605"/>
    </source>
</evidence>
<dbReference type="EMBL" id="AWVQ01000331">
    <property type="protein sequence ID" value="ERK71098.1"/>
    <property type="molecule type" value="Genomic_DNA"/>
</dbReference>
<protein>
    <submittedName>
        <fullName evidence="1">Uncharacterized protein</fullName>
    </submittedName>
</protein>
<dbReference type="HOGENOM" id="CLU_2206734_0_0_11"/>
<dbReference type="Proteomes" id="UP000016605">
    <property type="component" value="Unassembled WGS sequence"/>
</dbReference>
<reference evidence="1 2" key="1">
    <citation type="submission" date="2013-08" db="EMBL/GenBank/DDBJ databases">
        <authorList>
            <person name="Weinstock G."/>
            <person name="Sodergren E."/>
            <person name="Wylie T."/>
            <person name="Fulton L."/>
            <person name="Fulton R."/>
            <person name="Fronick C."/>
            <person name="O'Laughlin M."/>
            <person name="Godfrey J."/>
            <person name="Miner T."/>
            <person name="Herter B."/>
            <person name="Appelbaum E."/>
            <person name="Cordes M."/>
            <person name="Lek S."/>
            <person name="Wollam A."/>
            <person name="Pepin K.H."/>
            <person name="Palsikar V.B."/>
            <person name="Mitreva M."/>
            <person name="Wilson R.K."/>
        </authorList>
    </citation>
    <scope>NUCLEOTIDE SEQUENCE [LARGE SCALE GENOMIC DNA]</scope>
    <source>
        <strain evidence="1 2">ATCC 14665</strain>
    </source>
</reference>
<proteinExistence type="predicted"/>
<evidence type="ECO:0000313" key="1">
    <source>
        <dbReference type="EMBL" id="ERK71098.1"/>
    </source>
</evidence>
<accession>U2T0S9</accession>
<dbReference type="AlphaFoldDB" id="U2T0S9"/>
<name>U2T0S9_LEIAQ</name>
<dbReference type="PATRIC" id="fig|1358026.3.peg.2177"/>
<gene>
    <name evidence="1" type="ORF">N136_02551</name>
</gene>
<comment type="caution">
    <text evidence="1">The sequence shown here is derived from an EMBL/GenBank/DDBJ whole genome shotgun (WGS) entry which is preliminary data.</text>
</comment>
<sequence>MFGWWVMRVLQAGERVWLVVADAGTRIHFVIEYGPAVHQRTHETLMMYRVDHFTIKRAERWPLGYYDELQHAIDACALSLGMPNFLAPITAPDGSIVSPEEQKARWQVGRDPRTGLQMRSVVTRY</sequence>
<organism evidence="1 2">
    <name type="scientific">Leifsonia aquatica ATCC 14665</name>
    <dbReference type="NCBI Taxonomy" id="1358026"/>
    <lineage>
        <taxon>Bacteria</taxon>
        <taxon>Bacillati</taxon>
        <taxon>Actinomycetota</taxon>
        <taxon>Actinomycetes</taxon>
        <taxon>Micrococcales</taxon>
        <taxon>Microbacteriaceae</taxon>
        <taxon>Leifsonia</taxon>
    </lineage>
</organism>